<dbReference type="PIRSF" id="PIRSF001439">
    <property type="entry name" value="CryM"/>
    <property type="match status" value="1"/>
</dbReference>
<dbReference type="InterPro" id="IPR023401">
    <property type="entry name" value="ODC_N"/>
</dbReference>
<dbReference type="Gene3D" id="3.40.50.720">
    <property type="entry name" value="NAD(P)-binding Rossmann-like Domain"/>
    <property type="match status" value="1"/>
</dbReference>
<sequence>MSIETNTTTETAPPTVNGLPFVDAEEVHRRIDPDRARRLIEQALRDGFDPADDPARSHANAGSGHLLLMPSTLGDWVGVKVASVAPGNPELGLPRIQATYVLMDARTLTPRLFVDGVSLTSLRTPATSAVAADHLTAPEASRLVVFGNGPQAVEHTVAMAGIREFTDIRLVGRTPHKVRAAIEELAGRGVTVEAGAATDVAEADLVVCATSSADPLFDGSMVRDGACVVAIGSHEPDRRELDAALMGRSQVVVEERSAALRECGDVVIAIDEGTLSEDDLLGLAPLVRGELSRRTDRPNVFKGSGMSWQDLAVAVGVAPTD</sequence>
<name>A0A7K2IW32_9ACTN</name>
<dbReference type="RefSeq" id="WP_161111438.1">
    <property type="nucleotide sequence ID" value="NZ_JBHYPC010000004.1"/>
</dbReference>
<gene>
    <name evidence="1" type="ORF">GTW20_18345</name>
</gene>
<dbReference type="SUPFAM" id="SSF51735">
    <property type="entry name" value="NAD(P)-binding Rossmann-fold domains"/>
    <property type="match status" value="1"/>
</dbReference>
<accession>A0A7K2IW32</accession>
<dbReference type="AlphaFoldDB" id="A0A7K2IW32"/>
<dbReference type="GO" id="GO:0005737">
    <property type="term" value="C:cytoplasm"/>
    <property type="evidence" value="ECO:0007669"/>
    <property type="project" value="TreeGrafter"/>
</dbReference>
<dbReference type="PANTHER" id="PTHR13812">
    <property type="entry name" value="KETIMINE REDUCTASE MU-CRYSTALLIN"/>
    <property type="match status" value="1"/>
</dbReference>
<dbReference type="EMBL" id="WWHY01000001">
    <property type="protein sequence ID" value="MYR34161.1"/>
    <property type="molecule type" value="Genomic_DNA"/>
</dbReference>
<proteinExistence type="predicted"/>
<protein>
    <submittedName>
        <fullName evidence="1">Ornithine cyclodeaminase family protein</fullName>
    </submittedName>
</protein>
<dbReference type="PANTHER" id="PTHR13812:SF19">
    <property type="entry name" value="KETIMINE REDUCTASE MU-CRYSTALLIN"/>
    <property type="match status" value="1"/>
</dbReference>
<dbReference type="Gene3D" id="3.30.1780.10">
    <property type="entry name" value="ornithine cyclodeaminase, domain 1"/>
    <property type="match status" value="1"/>
</dbReference>
<dbReference type="InterPro" id="IPR036291">
    <property type="entry name" value="NAD(P)-bd_dom_sf"/>
</dbReference>
<comment type="caution">
    <text evidence="1">The sequence shown here is derived from an EMBL/GenBank/DDBJ whole genome shotgun (WGS) entry which is preliminary data.</text>
</comment>
<organism evidence="1 2">
    <name type="scientific">Nocardiopsis alba</name>
    <dbReference type="NCBI Taxonomy" id="53437"/>
    <lineage>
        <taxon>Bacteria</taxon>
        <taxon>Bacillati</taxon>
        <taxon>Actinomycetota</taxon>
        <taxon>Actinomycetes</taxon>
        <taxon>Streptosporangiales</taxon>
        <taxon>Nocardiopsidaceae</taxon>
        <taxon>Nocardiopsis</taxon>
    </lineage>
</organism>
<dbReference type="Proteomes" id="UP000467124">
    <property type="component" value="Unassembled WGS sequence"/>
</dbReference>
<reference evidence="1 2" key="1">
    <citation type="journal article" date="2019" name="Nat. Commun.">
        <title>The antimicrobial potential of Streptomyces from insect microbiomes.</title>
        <authorList>
            <person name="Chevrette M.G."/>
            <person name="Carlson C.M."/>
            <person name="Ortega H.E."/>
            <person name="Thomas C."/>
            <person name="Ananiev G.E."/>
            <person name="Barns K.J."/>
            <person name="Book A.J."/>
            <person name="Cagnazzo J."/>
            <person name="Carlos C."/>
            <person name="Flanigan W."/>
            <person name="Grubbs K.J."/>
            <person name="Horn H.A."/>
            <person name="Hoffmann F.M."/>
            <person name="Klassen J.L."/>
            <person name="Knack J.J."/>
            <person name="Lewin G.R."/>
            <person name="McDonald B.R."/>
            <person name="Muller L."/>
            <person name="Melo W.G.P."/>
            <person name="Pinto-Tomas A.A."/>
            <person name="Schmitz A."/>
            <person name="Wendt-Pienkowski E."/>
            <person name="Wildman S."/>
            <person name="Zhao M."/>
            <person name="Zhang F."/>
            <person name="Bugni T.S."/>
            <person name="Andes D.R."/>
            <person name="Pupo M.T."/>
            <person name="Currie C.R."/>
        </authorList>
    </citation>
    <scope>NUCLEOTIDE SEQUENCE [LARGE SCALE GENOMIC DNA]</scope>
    <source>
        <strain evidence="1 2">SID5840</strain>
    </source>
</reference>
<evidence type="ECO:0000313" key="2">
    <source>
        <dbReference type="Proteomes" id="UP000467124"/>
    </source>
</evidence>
<evidence type="ECO:0000313" key="1">
    <source>
        <dbReference type="EMBL" id="MYR34161.1"/>
    </source>
</evidence>
<dbReference type="InterPro" id="IPR003462">
    <property type="entry name" value="ODC_Mu_crystall"/>
</dbReference>
<dbReference type="Pfam" id="PF02423">
    <property type="entry name" value="OCD_Mu_crystall"/>
    <property type="match status" value="1"/>
</dbReference>